<accession>A0A0J0XHA7</accession>
<feature type="compositionally biased region" description="Polar residues" evidence="9">
    <location>
        <begin position="189"/>
        <end position="198"/>
    </location>
</feature>
<dbReference type="InterPro" id="IPR046341">
    <property type="entry name" value="SET_dom_sf"/>
</dbReference>
<keyword evidence="5" id="KW-0863">Zinc-finger</keyword>
<feature type="region of interest" description="Disordered" evidence="9">
    <location>
        <begin position="696"/>
        <end position="727"/>
    </location>
</feature>
<dbReference type="Gene3D" id="2.170.270.10">
    <property type="entry name" value="SET domain"/>
    <property type="match status" value="1"/>
</dbReference>
<dbReference type="SUPFAM" id="SSF82199">
    <property type="entry name" value="SET domain"/>
    <property type="match status" value="1"/>
</dbReference>
<dbReference type="GO" id="GO:0016020">
    <property type="term" value="C:membrane"/>
    <property type="evidence" value="ECO:0007669"/>
    <property type="project" value="UniProtKB-SubCell"/>
</dbReference>
<dbReference type="GO" id="GO:0005634">
    <property type="term" value="C:nucleus"/>
    <property type="evidence" value="ECO:0007669"/>
    <property type="project" value="TreeGrafter"/>
</dbReference>
<gene>
    <name evidence="12" type="ORF">CC85DRAFT_293163</name>
</gene>
<keyword evidence="13" id="KW-1185">Reference proteome</keyword>
<evidence type="ECO:0000256" key="3">
    <source>
        <dbReference type="ARBA" id="ARBA00022692"/>
    </source>
</evidence>
<reference evidence="12 13" key="1">
    <citation type="submission" date="2015-03" db="EMBL/GenBank/DDBJ databases">
        <title>Genomics and transcriptomics of the oil-accumulating basidiomycete yeast T. oleaginosus allow insights into substrate utilization and the diverse evolutionary trajectories of mating systems in fungi.</title>
        <authorList>
            <consortium name="DOE Joint Genome Institute"/>
            <person name="Kourist R."/>
            <person name="Kracht O."/>
            <person name="Bracharz F."/>
            <person name="Lipzen A."/>
            <person name="Nolan M."/>
            <person name="Ohm R."/>
            <person name="Grigoriev I."/>
            <person name="Sun S."/>
            <person name="Heitman J."/>
            <person name="Bruck T."/>
            <person name="Nowrousian M."/>
        </authorList>
    </citation>
    <scope>NUCLEOTIDE SEQUENCE [LARGE SCALE GENOMIC DNA]</scope>
    <source>
        <strain evidence="12 13">IBC0246</strain>
    </source>
</reference>
<evidence type="ECO:0000256" key="5">
    <source>
        <dbReference type="ARBA" id="ARBA00022771"/>
    </source>
</evidence>
<sequence>MSSKTNILPSEETPFNQSQNWSPMDRYDIQYTPERAMRPRSGVGNVFLFILAIFLPPVPVFIKAGCGCDILVNILLWALCWIPGVLHSMFIIATRPIMSGIAALDTLREPDRSPCAQEAARSRAKIFHLTLSIICHPTPPSHPDTQATKHYIDPRGPRAMPVEIQTHETAATGVSKTTDDAKTEPNGVGPTSSSVTTAPCQEDIDTALRQRAEITARLADSPYDLVAYLERARVHATLGYPDLAAGDAYRALLLADEARTEGFEYHEEAAAALAPYDAPSVLDGLQGEMADRGAAAAYRLLTRALLDAGCLSSAATFLKRGLDASPNDTELASLRAALEAAVAKRMPAPPADIFAPDVLPDTTLVRREVYPWNEHEPDRFSAASLAELNATLQRFAPKCAVQVATLPVLLDGVALGTTCSQLGVFATADIAPGEKVLEEYSLLTANNRMKDSVCDACSSELPRDRAGVVLCDECYDTVFCSAACAAHAERYHPAVCGTGADEIGKDPAPHEADESLHLLLLARVLALAAQGDVHPLDVPEVKYIWGDFTPHPTLPWSFKYNVEVPLHILETMDVDVFAAPQYDTWVLNTLYAKFRGTASARKNPLDGKPDVAAVHPYWCLANHDCDPNVSWDWAGTIVLTAREERMAQPAGVKAGEEILNHYCDIRLPVAERREWASGPLGGWCMCARCKREAKEGEWAEEGGEGQGVEAQLEEEAARKRNKAPPPPAVKVAVVEVA</sequence>
<dbReference type="PROSITE" id="PS01360">
    <property type="entry name" value="ZF_MYND_1"/>
    <property type="match status" value="1"/>
</dbReference>
<dbReference type="RefSeq" id="XP_018276996.1">
    <property type="nucleotide sequence ID" value="XM_018424857.1"/>
</dbReference>
<keyword evidence="7 10" id="KW-1133">Transmembrane helix</keyword>
<proteinExistence type="inferred from homology"/>
<dbReference type="OrthoDB" id="2802411at2759"/>
<evidence type="ECO:0000256" key="2">
    <source>
        <dbReference type="ARBA" id="ARBA00009530"/>
    </source>
</evidence>
<dbReference type="InterPro" id="IPR011990">
    <property type="entry name" value="TPR-like_helical_dom_sf"/>
</dbReference>
<dbReference type="PANTHER" id="PTHR12197">
    <property type="entry name" value="HISTONE-LYSINE N-METHYLTRANSFERASE SMYD"/>
    <property type="match status" value="1"/>
</dbReference>
<comment type="subcellular location">
    <subcellularLocation>
        <location evidence="1">Membrane</location>
    </subcellularLocation>
</comment>
<dbReference type="AlphaFoldDB" id="A0A0J0XHA7"/>
<feature type="domain" description="SET" evidence="11">
    <location>
        <begin position="399"/>
        <end position="663"/>
    </location>
</feature>
<evidence type="ECO:0000313" key="13">
    <source>
        <dbReference type="Proteomes" id="UP000053611"/>
    </source>
</evidence>
<dbReference type="STRING" id="879819.A0A0J0XHA7"/>
<dbReference type="Pfam" id="PF01679">
    <property type="entry name" value="Pmp3"/>
    <property type="match status" value="1"/>
</dbReference>
<evidence type="ECO:0000256" key="10">
    <source>
        <dbReference type="SAM" id="Phobius"/>
    </source>
</evidence>
<dbReference type="PANTHER" id="PTHR12197:SF273">
    <property type="entry name" value="MYND-TYPE ZINC FINGER PROTEIN SAMB"/>
    <property type="match status" value="1"/>
</dbReference>
<dbReference type="PROSITE" id="PS50280">
    <property type="entry name" value="SET"/>
    <property type="match status" value="1"/>
</dbReference>
<evidence type="ECO:0000256" key="1">
    <source>
        <dbReference type="ARBA" id="ARBA00004370"/>
    </source>
</evidence>
<feature type="region of interest" description="Disordered" evidence="9">
    <location>
        <begin position="174"/>
        <end position="198"/>
    </location>
</feature>
<evidence type="ECO:0000256" key="4">
    <source>
        <dbReference type="ARBA" id="ARBA00022723"/>
    </source>
</evidence>
<evidence type="ECO:0000259" key="11">
    <source>
        <dbReference type="PROSITE" id="PS50280"/>
    </source>
</evidence>
<dbReference type="InterPro" id="IPR050869">
    <property type="entry name" value="H3K4_H4K5_MeTrfase"/>
</dbReference>
<dbReference type="InterPro" id="IPR002893">
    <property type="entry name" value="Znf_MYND"/>
</dbReference>
<dbReference type="GO" id="GO:0008270">
    <property type="term" value="F:zinc ion binding"/>
    <property type="evidence" value="ECO:0007669"/>
    <property type="project" value="UniProtKB-KW"/>
</dbReference>
<evidence type="ECO:0000256" key="6">
    <source>
        <dbReference type="ARBA" id="ARBA00022833"/>
    </source>
</evidence>
<keyword evidence="6" id="KW-0862">Zinc</keyword>
<protein>
    <recommendedName>
        <fullName evidence="11">SET domain-containing protein</fullName>
    </recommendedName>
</protein>
<name>A0A0J0XHA7_9TREE</name>
<organism evidence="12 13">
    <name type="scientific">Cutaneotrichosporon oleaginosum</name>
    <dbReference type="NCBI Taxonomy" id="879819"/>
    <lineage>
        <taxon>Eukaryota</taxon>
        <taxon>Fungi</taxon>
        <taxon>Dikarya</taxon>
        <taxon>Basidiomycota</taxon>
        <taxon>Agaricomycotina</taxon>
        <taxon>Tremellomycetes</taxon>
        <taxon>Trichosporonales</taxon>
        <taxon>Trichosporonaceae</taxon>
        <taxon>Cutaneotrichosporon</taxon>
    </lineage>
</organism>
<dbReference type="InterPro" id="IPR000612">
    <property type="entry name" value="PMP3"/>
</dbReference>
<dbReference type="EMBL" id="KQ087233">
    <property type="protein sequence ID" value="KLT40505.1"/>
    <property type="molecule type" value="Genomic_DNA"/>
</dbReference>
<dbReference type="GeneID" id="28985460"/>
<evidence type="ECO:0000313" key="12">
    <source>
        <dbReference type="EMBL" id="KLT40505.1"/>
    </source>
</evidence>
<dbReference type="InterPro" id="IPR001214">
    <property type="entry name" value="SET_dom"/>
</dbReference>
<dbReference type="Proteomes" id="UP000053611">
    <property type="component" value="Unassembled WGS sequence"/>
</dbReference>
<feature type="transmembrane region" description="Helical" evidence="10">
    <location>
        <begin position="74"/>
        <end position="93"/>
    </location>
</feature>
<feature type="transmembrane region" description="Helical" evidence="10">
    <location>
        <begin position="43"/>
        <end position="62"/>
    </location>
</feature>
<keyword evidence="8 10" id="KW-0472">Membrane</keyword>
<keyword evidence="4" id="KW-0479">Metal-binding</keyword>
<dbReference type="SUPFAM" id="SSF48452">
    <property type="entry name" value="TPR-like"/>
    <property type="match status" value="1"/>
</dbReference>
<evidence type="ECO:0000256" key="7">
    <source>
        <dbReference type="ARBA" id="ARBA00022989"/>
    </source>
</evidence>
<dbReference type="SUPFAM" id="SSF144232">
    <property type="entry name" value="HIT/MYND zinc finger-like"/>
    <property type="match status" value="1"/>
</dbReference>
<keyword evidence="3 10" id="KW-0812">Transmembrane</keyword>
<feature type="region of interest" description="Disordered" evidence="9">
    <location>
        <begin position="1"/>
        <end position="21"/>
    </location>
</feature>
<evidence type="ECO:0000256" key="8">
    <source>
        <dbReference type="ARBA" id="ARBA00023136"/>
    </source>
</evidence>
<evidence type="ECO:0000256" key="9">
    <source>
        <dbReference type="SAM" id="MobiDB-lite"/>
    </source>
</evidence>
<comment type="similarity">
    <text evidence="2">Belongs to the UPF0057 (PMP3) family.</text>
</comment>
<dbReference type="Pfam" id="PF00856">
    <property type="entry name" value="SET"/>
    <property type="match status" value="1"/>
</dbReference>